<comment type="caution">
    <text evidence="1">The sequence shown here is derived from an EMBL/GenBank/DDBJ whole genome shotgun (WGS) entry which is preliminary data.</text>
</comment>
<proteinExistence type="predicted"/>
<dbReference type="AlphaFoldDB" id="A0AAD4I3J1"/>
<protein>
    <submittedName>
        <fullName evidence="1">Uncharacterized protein</fullName>
    </submittedName>
</protein>
<dbReference type="EMBL" id="JAHCVI010000001">
    <property type="protein sequence ID" value="KAG7291168.1"/>
    <property type="molecule type" value="Genomic_DNA"/>
</dbReference>
<evidence type="ECO:0000313" key="1">
    <source>
        <dbReference type="EMBL" id="KAG7291168.1"/>
    </source>
</evidence>
<dbReference type="Proteomes" id="UP001197093">
    <property type="component" value="Unassembled WGS sequence"/>
</dbReference>
<accession>A0AAD4I3J1</accession>
<name>A0AAD4I3J1_9PEZI</name>
<sequence>MEVHVIFDTARDLPLDAQDKLAKVLISNSLLREIDPELGPSIFNIPDTKEEKERLFETLDGVLTRVMKGVGEPIFIGSRDRWTRVKSEDFTLRPSRTEPISDVSFKMTRNRTVSAKASAALVRA</sequence>
<reference evidence="1" key="1">
    <citation type="submission" date="2023-02" db="EMBL/GenBank/DDBJ databases">
        <authorList>
            <person name="Palmer J.M."/>
        </authorList>
    </citation>
    <scope>NUCLEOTIDE SEQUENCE</scope>
    <source>
        <strain evidence="1">FW57</strain>
    </source>
</reference>
<gene>
    <name evidence="1" type="ORF">NEMBOFW57_001180</name>
</gene>
<keyword evidence="2" id="KW-1185">Reference proteome</keyword>
<organism evidence="1 2">
    <name type="scientific">Staphylotrichum longicolle</name>
    <dbReference type="NCBI Taxonomy" id="669026"/>
    <lineage>
        <taxon>Eukaryota</taxon>
        <taxon>Fungi</taxon>
        <taxon>Dikarya</taxon>
        <taxon>Ascomycota</taxon>
        <taxon>Pezizomycotina</taxon>
        <taxon>Sordariomycetes</taxon>
        <taxon>Sordariomycetidae</taxon>
        <taxon>Sordariales</taxon>
        <taxon>Chaetomiaceae</taxon>
        <taxon>Staphylotrichum</taxon>
    </lineage>
</organism>
<evidence type="ECO:0000313" key="2">
    <source>
        <dbReference type="Proteomes" id="UP001197093"/>
    </source>
</evidence>